<evidence type="ECO:0000313" key="4">
    <source>
        <dbReference type="Proteomes" id="UP000051096"/>
    </source>
</evidence>
<evidence type="ECO:0000256" key="1">
    <source>
        <dbReference type="SAM" id="MobiDB-lite"/>
    </source>
</evidence>
<protein>
    <submittedName>
        <fullName evidence="3">Dinitrogenase iron-molybdenum cofactor</fullName>
    </submittedName>
</protein>
<dbReference type="AlphaFoldDB" id="A0A0S8G9H1"/>
<dbReference type="InterPro" id="IPR036105">
    <property type="entry name" value="DiNase_FeMo-co_biosyn_sf"/>
</dbReference>
<comment type="caution">
    <text evidence="3">The sequence shown here is derived from an EMBL/GenBank/DDBJ whole genome shotgun (WGS) entry which is preliminary data.</text>
</comment>
<dbReference type="Proteomes" id="UP000051096">
    <property type="component" value="Unassembled WGS sequence"/>
</dbReference>
<dbReference type="EMBL" id="LJUO01000120">
    <property type="protein sequence ID" value="KPK69590.1"/>
    <property type="molecule type" value="Genomic_DNA"/>
</dbReference>
<evidence type="ECO:0000313" key="3">
    <source>
        <dbReference type="EMBL" id="KPK69590.1"/>
    </source>
</evidence>
<gene>
    <name evidence="3" type="ORF">AMJ87_10280</name>
</gene>
<dbReference type="SUPFAM" id="SSF53146">
    <property type="entry name" value="Nitrogenase accessory factor-like"/>
    <property type="match status" value="1"/>
</dbReference>
<dbReference type="InterPro" id="IPR033913">
    <property type="entry name" value="MTH1175_dom"/>
</dbReference>
<feature type="compositionally biased region" description="Basic and acidic residues" evidence="1">
    <location>
        <begin position="116"/>
        <end position="136"/>
    </location>
</feature>
<dbReference type="CDD" id="cd00851">
    <property type="entry name" value="MTH1175"/>
    <property type="match status" value="1"/>
</dbReference>
<dbReference type="Pfam" id="PF02579">
    <property type="entry name" value="Nitro_FeMo-Co"/>
    <property type="match status" value="1"/>
</dbReference>
<dbReference type="Gene3D" id="3.30.420.130">
    <property type="entry name" value="Dinitrogenase iron-molybdenum cofactor biosynthesis domain"/>
    <property type="match status" value="1"/>
</dbReference>
<sequence>MRVAISTDRDAVSVHFGRCPVFTIVDVENGAITKTDVVENPGHHPGFIPEFLHEKGVNCIVSGGMGRRATQLFNSLGIQTIVGVTGTIDEVLAKLQAGTLTAGESLCQPGAGKGYGLDKTECDHPDKKAINKEGTQ</sequence>
<dbReference type="PANTHER" id="PTHR42983:SF1">
    <property type="entry name" value="IRON-MOLYBDENUM PROTEIN"/>
    <property type="match status" value="1"/>
</dbReference>
<organism evidence="3 4">
    <name type="scientific">candidate division WOR_3 bacterium SM23_60</name>
    <dbReference type="NCBI Taxonomy" id="1703780"/>
    <lineage>
        <taxon>Bacteria</taxon>
        <taxon>Bacteria division WOR-3</taxon>
    </lineage>
</organism>
<feature type="region of interest" description="Disordered" evidence="1">
    <location>
        <begin position="115"/>
        <end position="136"/>
    </location>
</feature>
<name>A0A0S8G9H1_UNCW3</name>
<feature type="domain" description="Dinitrogenase iron-molybdenum cofactor biosynthesis" evidence="2">
    <location>
        <begin position="9"/>
        <end position="96"/>
    </location>
</feature>
<accession>A0A0S8G9H1</accession>
<dbReference type="InterPro" id="IPR003731">
    <property type="entry name" value="Di-Nase_FeMo-co_biosynth"/>
</dbReference>
<dbReference type="PANTHER" id="PTHR42983">
    <property type="entry name" value="DINITROGENASE IRON-MOLYBDENUM COFACTOR PROTEIN-RELATED"/>
    <property type="match status" value="1"/>
</dbReference>
<evidence type="ECO:0000259" key="2">
    <source>
        <dbReference type="Pfam" id="PF02579"/>
    </source>
</evidence>
<proteinExistence type="predicted"/>
<reference evidence="3 4" key="1">
    <citation type="journal article" date="2015" name="Microbiome">
        <title>Genomic resolution of linkages in carbon, nitrogen, and sulfur cycling among widespread estuary sediment bacteria.</title>
        <authorList>
            <person name="Baker B.J."/>
            <person name="Lazar C.S."/>
            <person name="Teske A.P."/>
            <person name="Dick G.J."/>
        </authorList>
    </citation>
    <scope>NUCLEOTIDE SEQUENCE [LARGE SCALE GENOMIC DNA]</scope>
    <source>
        <strain evidence="3">SM23_60</strain>
    </source>
</reference>